<dbReference type="Ensembl" id="ENSCSRT00000004979.1">
    <property type="protein sequence ID" value="ENSCSRP00000004827.1"/>
    <property type="gene ID" value="ENSCSRG00000003515.1"/>
</dbReference>
<keyword evidence="1" id="KW-0732">Signal</keyword>
<dbReference type="PANTHER" id="PTHR11738">
    <property type="entry name" value="MHC CLASS I NK CELL RECEPTOR"/>
    <property type="match status" value="1"/>
</dbReference>
<evidence type="ECO:0000256" key="4">
    <source>
        <dbReference type="SAM" id="MobiDB-lite"/>
    </source>
</evidence>
<dbReference type="InterPro" id="IPR007110">
    <property type="entry name" value="Ig-like_dom"/>
</dbReference>
<evidence type="ECO:0000256" key="3">
    <source>
        <dbReference type="ARBA" id="ARBA00023319"/>
    </source>
</evidence>
<reference evidence="6" key="1">
    <citation type="submission" date="2025-08" db="UniProtKB">
        <authorList>
            <consortium name="Ensembl"/>
        </authorList>
    </citation>
    <scope>IDENTIFICATION</scope>
</reference>
<keyword evidence="3" id="KW-0393">Immunoglobulin domain</keyword>
<dbReference type="SUPFAM" id="SSF48726">
    <property type="entry name" value="Immunoglobulin"/>
    <property type="match status" value="4"/>
</dbReference>
<evidence type="ECO:0000313" key="6">
    <source>
        <dbReference type="Ensembl" id="ENSCSRP00000004827.1"/>
    </source>
</evidence>
<dbReference type="PROSITE" id="PS50835">
    <property type="entry name" value="IG_LIKE"/>
    <property type="match status" value="2"/>
</dbReference>
<sequence>VSPPLTAGSPVSPLFNSCLSSKAGREFLKPTIWVSPSRVVALGGSVTIRCEGRYRSMKFFLRKAGHPNPPVQTVPDGTVAEFPIPSVGREDGGSYTCEYHPIAEQNRSSHPSDPVEIIVGEPSYPKPNISLSPSGEVSLGGAVAVWCHGQHRGVRFVLNKERRHFTHVDPVGSEASFSIRNVSREDGGSYSCSYHSRSEPVAVSYPSDPVELGSHPKPSISVSPTGVIPMGGNVTIRCRHQRLDMRILFYKDGDGNYLTHTDPAGSEAEFPIPSARREHGGSYTCRYSNRTGPAAHSEPSDPVQIIVAGEGPSPASPLPAPPAGVIPVGGNVTIRCRHQHLGMRILLYKDGDWNYLTYTDPAGSEAEFPIPGARREQSGNYTCRYSTRTDPTAYSEPSDPVQIIVAGEGPSPAPQLPAPHPARAPFPPPAESASPCPGAGLEPGLGGCLGLALTVCLLCADPSLPRPSISLSVLGHPAPATKISLPAPRMTLRIDAELWDGGGAIAELLFQPLPPPQQTLVLFPLEEST</sequence>
<dbReference type="PANTHER" id="PTHR11738:SF186">
    <property type="entry name" value="OSTEOCLAST-ASSOCIATED IMMUNOGLOBULIN-LIKE RECEPTOR"/>
    <property type="match status" value="1"/>
</dbReference>
<dbReference type="InterPro" id="IPR050412">
    <property type="entry name" value="Ig-like_Receptors_ImmuneReg"/>
</dbReference>
<dbReference type="InterPro" id="IPR013783">
    <property type="entry name" value="Ig-like_fold"/>
</dbReference>
<feature type="domain" description="Ig-like" evidence="5">
    <location>
        <begin position="127"/>
        <end position="204"/>
    </location>
</feature>
<proteinExistence type="predicted"/>
<keyword evidence="7" id="KW-1185">Reference proteome</keyword>
<evidence type="ECO:0000259" key="5">
    <source>
        <dbReference type="PROSITE" id="PS50835"/>
    </source>
</evidence>
<dbReference type="SMART" id="SM00408">
    <property type="entry name" value="IGc2"/>
    <property type="match status" value="4"/>
</dbReference>
<organism evidence="6 7">
    <name type="scientific">Chelydra serpentina</name>
    <name type="common">Snapping turtle</name>
    <name type="synonym">Testudo serpentina</name>
    <dbReference type="NCBI Taxonomy" id="8475"/>
    <lineage>
        <taxon>Eukaryota</taxon>
        <taxon>Metazoa</taxon>
        <taxon>Chordata</taxon>
        <taxon>Craniata</taxon>
        <taxon>Vertebrata</taxon>
        <taxon>Euteleostomi</taxon>
        <taxon>Archelosauria</taxon>
        <taxon>Testudinata</taxon>
        <taxon>Testudines</taxon>
        <taxon>Cryptodira</taxon>
        <taxon>Durocryptodira</taxon>
        <taxon>Americhelydia</taxon>
        <taxon>Chelydroidea</taxon>
        <taxon>Chelydridae</taxon>
        <taxon>Chelydra</taxon>
    </lineage>
</organism>
<name>A0A8C3XKI3_CHESE</name>
<feature type="compositionally biased region" description="Pro residues" evidence="4">
    <location>
        <begin position="411"/>
        <end position="430"/>
    </location>
</feature>
<feature type="domain" description="Ig-like" evidence="5">
    <location>
        <begin position="218"/>
        <end position="304"/>
    </location>
</feature>
<accession>A0A8C3XKI3</accession>
<dbReference type="InterPro" id="IPR036179">
    <property type="entry name" value="Ig-like_dom_sf"/>
</dbReference>
<dbReference type="InterPro" id="IPR003599">
    <property type="entry name" value="Ig_sub"/>
</dbReference>
<dbReference type="Proteomes" id="UP000694403">
    <property type="component" value="Unplaced"/>
</dbReference>
<dbReference type="InterPro" id="IPR003598">
    <property type="entry name" value="Ig_sub2"/>
</dbReference>
<dbReference type="Pfam" id="PF13895">
    <property type="entry name" value="Ig_2"/>
    <property type="match status" value="4"/>
</dbReference>
<evidence type="ECO:0000256" key="2">
    <source>
        <dbReference type="ARBA" id="ARBA00023157"/>
    </source>
</evidence>
<dbReference type="SMART" id="SM00409">
    <property type="entry name" value="IG"/>
    <property type="match status" value="4"/>
</dbReference>
<dbReference type="Gene3D" id="2.60.40.10">
    <property type="entry name" value="Immunoglobulins"/>
    <property type="match status" value="4"/>
</dbReference>
<dbReference type="GO" id="GO:0002764">
    <property type="term" value="P:immune response-regulating signaling pathway"/>
    <property type="evidence" value="ECO:0007669"/>
    <property type="project" value="TreeGrafter"/>
</dbReference>
<feature type="region of interest" description="Disordered" evidence="4">
    <location>
        <begin position="408"/>
        <end position="431"/>
    </location>
</feature>
<dbReference type="AlphaFoldDB" id="A0A8C3XKI3"/>
<reference evidence="6" key="2">
    <citation type="submission" date="2025-09" db="UniProtKB">
        <authorList>
            <consortium name="Ensembl"/>
        </authorList>
    </citation>
    <scope>IDENTIFICATION</scope>
</reference>
<protein>
    <recommendedName>
        <fullName evidence="5">Ig-like domain-containing protein</fullName>
    </recommendedName>
</protein>
<dbReference type="FunFam" id="2.60.40.10:FF:000049">
    <property type="entry name" value="Leukocyte immunoglobulin-like receptor subfamily B member 1"/>
    <property type="match status" value="4"/>
</dbReference>
<keyword evidence="2" id="KW-1015">Disulfide bond</keyword>
<evidence type="ECO:0000256" key="1">
    <source>
        <dbReference type="ARBA" id="ARBA00022729"/>
    </source>
</evidence>
<evidence type="ECO:0000313" key="7">
    <source>
        <dbReference type="Proteomes" id="UP000694403"/>
    </source>
</evidence>